<sequence length="1053" mass="116595">MGIFDGLPVPPEKAYLKDELSRVDESWAAARFDSLPHVVHILTSKDREGEAQVLKEQSDVIEEVVDEVVHAFHSGFNKAIQNYSQILRLFSESAESIAVLKVDLADTKRSFSARNKQLHQLWYRSVTLRHIISLLDQIEGIAKVPGRIEKLIAEKQFYAAVQLHVQSALMLEREGLQTVGALQDVRSELTKLRGVIFYKVLEDLHAHLYNKGDYSSAASIMQERDDEVPTAEAVALSLNSSQSLSRRTRSQRGDSQFGMHVDGSFRTGSVDDGSSFDGHEESSTLELNDEAVSDSQLTFSRVNGGDGGLKEVKMATCQLPTWLSNSIPDEFLETIKKLDAPPHVKYLQTMIECLCMLGKVAAAGAIICQRLRPTIHEIITSKIKAYAEQRNSSRLGFGQAVQSGTAAHYTKGQLESFHVPKHKCQNGISLAGTLIAVSPVSPVMAPMGKAQTSARDLLDSVLETVVRVFVLTANGDHTENHVVVGELLEAKVLRQADMNTPKSMPTDDNWNPDSEASQATGGYTIGFALTVLQSECQQLICEILRATPEAASADAAVQTARLASKAPSKDKRHFNVWTLKVASEMDGADDGLTFAFRFTDATISVPNQGVDLIRHGWSRKGPNVSQEGYGSAAVLPEQGFYLAAAIYRPVLQFTDKVAKMLPEKYSQLGNSIPEITGMTGPAAFRPRAHTAAIYNSSVERGRPVLQGLLAIDFLEREASYWLGSSLAQVFLRPCEAVLEKQSYMLIGRHDIDKLLRLDPASACLSNLRKLGLENNTSDAETAEIELELANLLLNLPSIKQEYLIRDDHKLILLASLSDSLEYVADSIDKLGQTTLKPSYQAEVNGRHHHTRTNSALTRDLASFVEEYRKLSVDCLKVLRIEMQLETLFHLQEMTTREYMENQDAEEPDDFIISLTAQITRRDEEMAPFVSGLKRNYIFGGISGIAANAFIKAVADIKSINLFGVQQICRNSIALEQALAAIPSVNSELVQQRLDRVRTYYELLNMPFEALLAFIMEHEHLFTAAEYANLLKVQVPGREIPPDAQDRVSEILSR</sequence>
<dbReference type="InterPro" id="IPR039682">
    <property type="entry name" value="Sec8/EXOC4"/>
</dbReference>
<dbReference type="PANTHER" id="PTHR14146">
    <property type="entry name" value="EXOCYST COMPLEX COMPONENT 4"/>
    <property type="match status" value="1"/>
</dbReference>
<keyword evidence="3" id="KW-0653">Protein transport</keyword>
<evidence type="ECO:0000313" key="6">
    <source>
        <dbReference type="EMBL" id="CAK9313414.1"/>
    </source>
</evidence>
<evidence type="ECO:0000259" key="5">
    <source>
        <dbReference type="Pfam" id="PF04048"/>
    </source>
</evidence>
<evidence type="ECO:0000256" key="1">
    <source>
        <dbReference type="ARBA" id="ARBA00022448"/>
    </source>
</evidence>
<feature type="domain" description="Exocyst complex component Sec8 N-terminal" evidence="5">
    <location>
        <begin position="16"/>
        <end position="151"/>
    </location>
</feature>
<organism evidence="6 7">
    <name type="scientific">Citrullus colocynthis</name>
    <name type="common">colocynth</name>
    <dbReference type="NCBI Taxonomy" id="252529"/>
    <lineage>
        <taxon>Eukaryota</taxon>
        <taxon>Viridiplantae</taxon>
        <taxon>Streptophyta</taxon>
        <taxon>Embryophyta</taxon>
        <taxon>Tracheophyta</taxon>
        <taxon>Spermatophyta</taxon>
        <taxon>Magnoliopsida</taxon>
        <taxon>eudicotyledons</taxon>
        <taxon>Gunneridae</taxon>
        <taxon>Pentapetalae</taxon>
        <taxon>rosids</taxon>
        <taxon>fabids</taxon>
        <taxon>Cucurbitales</taxon>
        <taxon>Cucurbitaceae</taxon>
        <taxon>Benincaseae</taxon>
        <taxon>Citrullus</taxon>
    </lineage>
</organism>
<name>A0ABP0XZ47_9ROSI</name>
<evidence type="ECO:0000256" key="4">
    <source>
        <dbReference type="SAM" id="MobiDB-lite"/>
    </source>
</evidence>
<accession>A0ABP0XZ47</accession>
<evidence type="ECO:0000256" key="2">
    <source>
        <dbReference type="ARBA" id="ARBA00022483"/>
    </source>
</evidence>
<keyword evidence="2 3" id="KW-0268">Exocytosis</keyword>
<keyword evidence="1 3" id="KW-0813">Transport</keyword>
<keyword evidence="7" id="KW-1185">Reference proteome</keyword>
<dbReference type="EMBL" id="OZ021745">
    <property type="protein sequence ID" value="CAK9313414.1"/>
    <property type="molecule type" value="Genomic_DNA"/>
</dbReference>
<evidence type="ECO:0000313" key="7">
    <source>
        <dbReference type="Proteomes" id="UP001642487"/>
    </source>
</evidence>
<comment type="similarity">
    <text evidence="3">Belongs to the SEC8 family.</text>
</comment>
<proteinExistence type="inferred from homology"/>
<feature type="region of interest" description="Disordered" evidence="4">
    <location>
        <begin position="242"/>
        <end position="291"/>
    </location>
</feature>
<dbReference type="Proteomes" id="UP001642487">
    <property type="component" value="Chromosome 11"/>
</dbReference>
<dbReference type="Pfam" id="PF04048">
    <property type="entry name" value="Sec8_N"/>
    <property type="match status" value="1"/>
</dbReference>
<gene>
    <name evidence="6" type="ORF">CITCOLO1_LOCUS5128</name>
</gene>
<reference evidence="6 7" key="1">
    <citation type="submission" date="2024-03" db="EMBL/GenBank/DDBJ databases">
        <authorList>
            <person name="Gkanogiannis A."/>
            <person name="Becerra Lopez-Lavalle L."/>
        </authorList>
    </citation>
    <scope>NUCLEOTIDE SEQUENCE [LARGE SCALE GENOMIC DNA]</scope>
</reference>
<protein>
    <recommendedName>
        <fullName evidence="3">Exocyst complex component Sec8</fullName>
    </recommendedName>
</protein>
<dbReference type="PANTHER" id="PTHR14146:SF0">
    <property type="entry name" value="EXOCYST COMPLEX COMPONENT 4"/>
    <property type="match status" value="1"/>
</dbReference>
<evidence type="ECO:0000256" key="3">
    <source>
        <dbReference type="RuleBase" id="RU367079"/>
    </source>
</evidence>
<dbReference type="InterPro" id="IPR007191">
    <property type="entry name" value="Sec8_exocyst_N"/>
</dbReference>
<comment type="function">
    <text evidence="3">Component of the exocyst complex involved in the docking of exocytic vesicles with fusion sites on the plasma membrane.</text>
</comment>